<dbReference type="GO" id="GO:0046949">
    <property type="term" value="P:fatty-acyl-CoA biosynthetic process"/>
    <property type="evidence" value="ECO:0007669"/>
    <property type="project" value="TreeGrafter"/>
</dbReference>
<accession>A0A3L8Q428</accession>
<keyword evidence="4" id="KW-0496">Mitochondrion</keyword>
<keyword evidence="8" id="KW-1185">Reference proteome</keyword>
<evidence type="ECO:0000256" key="4">
    <source>
        <dbReference type="ARBA" id="ARBA00023128"/>
    </source>
</evidence>
<dbReference type="GO" id="GO:0000062">
    <property type="term" value="F:fatty-acyl-CoA binding"/>
    <property type="evidence" value="ECO:0007669"/>
    <property type="project" value="TreeGrafter"/>
</dbReference>
<feature type="region of interest" description="Disordered" evidence="5">
    <location>
        <begin position="306"/>
        <end position="417"/>
    </location>
</feature>
<dbReference type="SUPFAM" id="SSF56645">
    <property type="entry name" value="Acyl-CoA dehydrogenase NM domain-like"/>
    <property type="match status" value="1"/>
</dbReference>
<evidence type="ECO:0000256" key="2">
    <source>
        <dbReference type="ARBA" id="ARBA00022946"/>
    </source>
</evidence>
<feature type="compositionally biased region" description="Pro residues" evidence="5">
    <location>
        <begin position="71"/>
        <end position="81"/>
    </location>
</feature>
<dbReference type="InterPro" id="IPR052033">
    <property type="entry name" value="Glutaryl-CoA_DH_mitochondrial"/>
</dbReference>
<evidence type="ECO:0000313" key="7">
    <source>
        <dbReference type="EMBL" id="RLV62090.1"/>
    </source>
</evidence>
<protein>
    <recommendedName>
        <fullName evidence="6">Acyl-CoA dehydrogenase/oxidase N-terminal domain-containing protein</fullName>
    </recommendedName>
</protein>
<feature type="compositionally biased region" description="Gly residues" evidence="5">
    <location>
        <begin position="311"/>
        <end position="326"/>
    </location>
</feature>
<keyword evidence="2" id="KW-0809">Transit peptide</keyword>
<feature type="compositionally biased region" description="Basic residues" evidence="5">
    <location>
        <begin position="330"/>
        <end position="339"/>
    </location>
</feature>
<keyword evidence="3" id="KW-0560">Oxidoreductase</keyword>
<dbReference type="InterPro" id="IPR037069">
    <property type="entry name" value="AcylCoA_DH/ox_N_sf"/>
</dbReference>
<feature type="region of interest" description="Disordered" evidence="5">
    <location>
        <begin position="41"/>
        <end position="152"/>
    </location>
</feature>
<evidence type="ECO:0000256" key="3">
    <source>
        <dbReference type="ARBA" id="ARBA00023002"/>
    </source>
</evidence>
<gene>
    <name evidence="7" type="ORF">DV515_00019690</name>
</gene>
<reference evidence="7 8" key="1">
    <citation type="journal article" date="2018" name="Proc. R. Soc. B">
        <title>A non-coding region near Follistatin controls head colour polymorphism in the Gouldian finch.</title>
        <authorList>
            <person name="Toomey M.B."/>
            <person name="Marques C.I."/>
            <person name="Andrade P."/>
            <person name="Araujo P.M."/>
            <person name="Sabatino S."/>
            <person name="Gazda M.A."/>
            <person name="Afonso S."/>
            <person name="Lopes R.J."/>
            <person name="Corbo J.C."/>
            <person name="Carneiro M."/>
        </authorList>
    </citation>
    <scope>NUCLEOTIDE SEQUENCE [LARGE SCALE GENOMIC DNA]</scope>
    <source>
        <strain evidence="7">Red01</strain>
        <tissue evidence="7">Muscle</tissue>
    </source>
</reference>
<comment type="caution">
    <text evidence="7">The sequence shown here is derived from an EMBL/GenBank/DDBJ whole genome shotgun (WGS) entry which is preliminary data.</text>
</comment>
<dbReference type="PANTHER" id="PTHR42807">
    <property type="entry name" value="GLUTARYL-COA DEHYDROGENASE, MITOCHONDRIAL"/>
    <property type="match status" value="1"/>
</dbReference>
<dbReference type="InterPro" id="IPR013786">
    <property type="entry name" value="AcylCoA_DH/ox_N"/>
</dbReference>
<comment type="subcellular location">
    <subcellularLocation>
        <location evidence="1">Mitochondrion</location>
    </subcellularLocation>
</comment>
<dbReference type="GO" id="GO:0004361">
    <property type="term" value="F:glutaryl-CoA dehydrogenase activity"/>
    <property type="evidence" value="ECO:0007669"/>
    <property type="project" value="TreeGrafter"/>
</dbReference>
<dbReference type="Proteomes" id="UP000276834">
    <property type="component" value="Unassembled WGS sequence"/>
</dbReference>
<evidence type="ECO:0000259" key="6">
    <source>
        <dbReference type="Pfam" id="PF02771"/>
    </source>
</evidence>
<dbReference type="OrthoDB" id="435240at2759"/>
<dbReference type="EMBL" id="QUSF01011358">
    <property type="protein sequence ID" value="RLV62090.1"/>
    <property type="molecule type" value="Genomic_DNA"/>
</dbReference>
<dbReference type="GO" id="GO:0033539">
    <property type="term" value="P:fatty acid beta-oxidation using acyl-CoA dehydrogenase"/>
    <property type="evidence" value="ECO:0007669"/>
    <property type="project" value="TreeGrafter"/>
</dbReference>
<dbReference type="GO" id="GO:0050660">
    <property type="term" value="F:flavin adenine dinucleotide binding"/>
    <property type="evidence" value="ECO:0007669"/>
    <property type="project" value="InterPro"/>
</dbReference>
<dbReference type="PANTHER" id="PTHR42807:SF1">
    <property type="entry name" value="GLUTARYL-COA DEHYDROGENASE, MITOCHONDRIAL"/>
    <property type="match status" value="1"/>
</dbReference>
<evidence type="ECO:0000256" key="1">
    <source>
        <dbReference type="ARBA" id="ARBA00004173"/>
    </source>
</evidence>
<feature type="non-terminal residue" evidence="7">
    <location>
        <position position="1"/>
    </location>
</feature>
<feature type="compositionally biased region" description="Pro residues" evidence="5">
    <location>
        <begin position="123"/>
        <end position="140"/>
    </location>
</feature>
<dbReference type="Gene3D" id="1.10.540.10">
    <property type="entry name" value="Acyl-CoA dehydrogenase/oxidase, N-terminal domain"/>
    <property type="match status" value="2"/>
</dbReference>
<evidence type="ECO:0000256" key="5">
    <source>
        <dbReference type="SAM" id="MobiDB-lite"/>
    </source>
</evidence>
<dbReference type="AlphaFoldDB" id="A0A3L8Q428"/>
<feature type="non-terminal residue" evidence="7">
    <location>
        <position position="450"/>
    </location>
</feature>
<dbReference type="InterPro" id="IPR009100">
    <property type="entry name" value="AcylCoA_DH/oxidase_NM_dom_sf"/>
</dbReference>
<organism evidence="7 8">
    <name type="scientific">Chloebia gouldiae</name>
    <name type="common">Gouldian finch</name>
    <name type="synonym">Erythrura gouldiae</name>
    <dbReference type="NCBI Taxonomy" id="44316"/>
    <lineage>
        <taxon>Eukaryota</taxon>
        <taxon>Metazoa</taxon>
        <taxon>Chordata</taxon>
        <taxon>Craniata</taxon>
        <taxon>Vertebrata</taxon>
        <taxon>Euteleostomi</taxon>
        <taxon>Archelosauria</taxon>
        <taxon>Archosauria</taxon>
        <taxon>Dinosauria</taxon>
        <taxon>Saurischia</taxon>
        <taxon>Theropoda</taxon>
        <taxon>Coelurosauria</taxon>
        <taxon>Aves</taxon>
        <taxon>Neognathae</taxon>
        <taxon>Neoaves</taxon>
        <taxon>Telluraves</taxon>
        <taxon>Australaves</taxon>
        <taxon>Passeriformes</taxon>
        <taxon>Passeroidea</taxon>
        <taxon>Passeridae</taxon>
        <taxon>Chloebia</taxon>
    </lineage>
</organism>
<sequence length="450" mass="46491">AAPFDWQDALGLEGLLSAEERLLRDTTRKYCQERLLPRVLHANRHEAPHESPQTPQAPGPVPTRGYRSSPPQNPPDPPFAPDLPQGHSSAKNGSFGIPKNLPAAPKLPDSSKLLPTAPKSSPHSPPAGPGFPQGVPPLPPLISTSPDAHLSPLPPVFDREIVTELGELGLLGPTIQGGDVGGQGRPGGLPRGFLGGSGADGMGWGGIGGQGWGLGAPWGDAGGAGGGQFRGMALSPGVPCDSGVLEETPQRYGCAGTTSVGYGLVARELERVDSSYRSVLSVQSSLVMYPLWAYGTPAQRQRFLPRLGETPGAGRGQPGGLQGAFGGCARQHRGVRRRSGAVGVSPGVPLTPPPQLGGRSPTTGATRGGWRRGRGTTPAPAAIPCADPRPGEARNWGEGDTGDPQSSPLTSPELPRITNSPIADLCVVWARCEEDGRRGTPGLSTPKIEG</sequence>
<feature type="domain" description="Acyl-CoA dehydrogenase/oxidase N-terminal" evidence="6">
    <location>
        <begin position="248"/>
        <end position="307"/>
    </location>
</feature>
<name>A0A3L8Q428_CHLGU</name>
<dbReference type="GO" id="GO:0005743">
    <property type="term" value="C:mitochondrial inner membrane"/>
    <property type="evidence" value="ECO:0007669"/>
    <property type="project" value="TreeGrafter"/>
</dbReference>
<dbReference type="Pfam" id="PF02771">
    <property type="entry name" value="Acyl-CoA_dh_N"/>
    <property type="match status" value="1"/>
</dbReference>
<proteinExistence type="predicted"/>
<evidence type="ECO:0000313" key="8">
    <source>
        <dbReference type="Proteomes" id="UP000276834"/>
    </source>
</evidence>